<feature type="compositionally biased region" description="Basic residues" evidence="1">
    <location>
        <begin position="1530"/>
        <end position="1549"/>
    </location>
</feature>
<dbReference type="eggNOG" id="ENOG502QQDI">
    <property type="taxonomic scope" value="Eukaryota"/>
</dbReference>
<feature type="compositionally biased region" description="Polar residues" evidence="1">
    <location>
        <begin position="436"/>
        <end position="455"/>
    </location>
</feature>
<feature type="compositionally biased region" description="Acidic residues" evidence="1">
    <location>
        <begin position="341"/>
        <end position="351"/>
    </location>
</feature>
<dbReference type="KEGG" id="lel:PVL30_004991"/>
<feature type="region of interest" description="Disordered" evidence="1">
    <location>
        <begin position="691"/>
        <end position="893"/>
    </location>
</feature>
<dbReference type="InParanoid" id="A5E762"/>
<feature type="compositionally biased region" description="Basic and acidic residues" evidence="1">
    <location>
        <begin position="768"/>
        <end position="854"/>
    </location>
</feature>
<feature type="region of interest" description="Disordered" evidence="1">
    <location>
        <begin position="1282"/>
        <end position="1305"/>
    </location>
</feature>
<dbReference type="STRING" id="379508.A5E762"/>
<feature type="compositionally biased region" description="Basic and acidic residues" evidence="1">
    <location>
        <begin position="1085"/>
        <end position="1105"/>
    </location>
</feature>
<feature type="region of interest" description="Disordered" evidence="1">
    <location>
        <begin position="598"/>
        <end position="659"/>
    </location>
</feature>
<feature type="region of interest" description="Disordered" evidence="1">
    <location>
        <begin position="1"/>
        <end position="25"/>
    </location>
</feature>
<feature type="compositionally biased region" description="Gly residues" evidence="1">
    <location>
        <begin position="727"/>
        <end position="736"/>
    </location>
</feature>
<feature type="compositionally biased region" description="Low complexity" evidence="1">
    <location>
        <begin position="157"/>
        <end position="168"/>
    </location>
</feature>
<feature type="region of interest" description="Disordered" evidence="1">
    <location>
        <begin position="910"/>
        <end position="1049"/>
    </location>
</feature>
<dbReference type="VEuPathDB" id="FungiDB:LELG_05451"/>
<dbReference type="GeneID" id="5230449"/>
<keyword evidence="3" id="KW-1185">Reference proteome</keyword>
<feature type="compositionally biased region" description="Low complexity" evidence="1">
    <location>
        <begin position="1442"/>
        <end position="1462"/>
    </location>
</feature>
<organism evidence="2 3">
    <name type="scientific">Lodderomyces elongisporus (strain ATCC 11503 / CBS 2605 / JCM 1781 / NBRC 1676 / NRRL YB-4239)</name>
    <name type="common">Yeast</name>
    <name type="synonym">Saccharomyces elongisporus</name>
    <dbReference type="NCBI Taxonomy" id="379508"/>
    <lineage>
        <taxon>Eukaryota</taxon>
        <taxon>Fungi</taxon>
        <taxon>Dikarya</taxon>
        <taxon>Ascomycota</taxon>
        <taxon>Saccharomycotina</taxon>
        <taxon>Pichiomycetes</taxon>
        <taxon>Debaryomycetaceae</taxon>
        <taxon>Candida/Lodderomyces clade</taxon>
        <taxon>Lodderomyces</taxon>
    </lineage>
</organism>
<feature type="region of interest" description="Disordered" evidence="1">
    <location>
        <begin position="1082"/>
        <end position="1171"/>
    </location>
</feature>
<feature type="compositionally biased region" description="Basic and acidic residues" evidence="1">
    <location>
        <begin position="1283"/>
        <end position="1293"/>
    </location>
</feature>
<feature type="compositionally biased region" description="Acidic residues" evidence="1">
    <location>
        <begin position="190"/>
        <end position="209"/>
    </location>
</feature>
<feature type="compositionally biased region" description="Low complexity" evidence="1">
    <location>
        <begin position="1353"/>
        <end position="1383"/>
    </location>
</feature>
<dbReference type="HOGENOM" id="CLU_254609_0_0_1"/>
<feature type="compositionally biased region" description="Polar residues" evidence="1">
    <location>
        <begin position="515"/>
        <end position="533"/>
    </location>
</feature>
<feature type="compositionally biased region" description="Polar residues" evidence="1">
    <location>
        <begin position="1476"/>
        <end position="1491"/>
    </location>
</feature>
<feature type="compositionally biased region" description="Polar residues" evidence="1">
    <location>
        <begin position="1141"/>
        <end position="1155"/>
    </location>
</feature>
<feature type="region of interest" description="Disordered" evidence="1">
    <location>
        <begin position="364"/>
        <end position="580"/>
    </location>
</feature>
<dbReference type="OMA" id="LEMANHA"/>
<accession>A5E762</accession>
<feature type="compositionally biased region" description="Acidic residues" evidence="1">
    <location>
        <begin position="1220"/>
        <end position="1236"/>
    </location>
</feature>
<feature type="compositionally biased region" description="Gly residues" evidence="1">
    <location>
        <begin position="1504"/>
        <end position="1516"/>
    </location>
</feature>
<evidence type="ECO:0000313" key="3">
    <source>
        <dbReference type="Proteomes" id="UP000001996"/>
    </source>
</evidence>
<feature type="compositionally biased region" description="Gly residues" evidence="1">
    <location>
        <begin position="320"/>
        <end position="330"/>
    </location>
</feature>
<dbReference type="OrthoDB" id="4096741at2759"/>
<dbReference type="Proteomes" id="UP000001996">
    <property type="component" value="Unassembled WGS sequence"/>
</dbReference>
<feature type="compositionally biased region" description="Polar residues" evidence="1">
    <location>
        <begin position="549"/>
        <end position="580"/>
    </location>
</feature>
<dbReference type="PANTHER" id="PTHR13270">
    <property type="entry name" value="PROTEIN C20ORF116-RELATED"/>
    <property type="match status" value="1"/>
</dbReference>
<feature type="region of interest" description="Disordered" evidence="1">
    <location>
        <begin position="78"/>
        <end position="134"/>
    </location>
</feature>
<feature type="compositionally biased region" description="Low complexity" evidence="1">
    <location>
        <begin position="113"/>
        <end position="132"/>
    </location>
</feature>
<reference evidence="2 3" key="1">
    <citation type="journal article" date="2009" name="Nature">
        <title>Evolution of pathogenicity and sexual reproduction in eight Candida genomes.</title>
        <authorList>
            <person name="Butler G."/>
            <person name="Rasmussen M.D."/>
            <person name="Lin M.F."/>
            <person name="Santos M.A."/>
            <person name="Sakthikumar S."/>
            <person name="Munro C.A."/>
            <person name="Rheinbay E."/>
            <person name="Grabherr M."/>
            <person name="Forche A."/>
            <person name="Reedy J.L."/>
            <person name="Agrafioti I."/>
            <person name="Arnaud M.B."/>
            <person name="Bates S."/>
            <person name="Brown A.J."/>
            <person name="Brunke S."/>
            <person name="Costanzo M.C."/>
            <person name="Fitzpatrick D.A."/>
            <person name="de Groot P.W."/>
            <person name="Harris D."/>
            <person name="Hoyer L.L."/>
            <person name="Hube B."/>
            <person name="Klis F.M."/>
            <person name="Kodira C."/>
            <person name="Lennard N."/>
            <person name="Logue M.E."/>
            <person name="Martin R."/>
            <person name="Neiman A.M."/>
            <person name="Nikolaou E."/>
            <person name="Quail M.A."/>
            <person name="Quinn J."/>
            <person name="Santos M.C."/>
            <person name="Schmitzberger F.F."/>
            <person name="Sherlock G."/>
            <person name="Shah P."/>
            <person name="Silverstein K.A."/>
            <person name="Skrzypek M.S."/>
            <person name="Soll D."/>
            <person name="Staggs R."/>
            <person name="Stansfield I."/>
            <person name="Stumpf M.P."/>
            <person name="Sudbery P.E."/>
            <person name="Srikantha T."/>
            <person name="Zeng Q."/>
            <person name="Berman J."/>
            <person name="Berriman M."/>
            <person name="Heitman J."/>
            <person name="Gow N.A."/>
            <person name="Lorenz M.C."/>
            <person name="Birren B.W."/>
            <person name="Kellis M."/>
            <person name="Cuomo C.A."/>
        </authorList>
    </citation>
    <scope>NUCLEOTIDE SEQUENCE [LARGE SCALE GENOMIC DNA]</scope>
    <source>
        <strain evidence="3">ATCC 11503 / BCRC 21390 / CBS 2605 / JCM 1781 / NBRC 1676 / NRRL YB-4239</strain>
    </source>
</reference>
<feature type="region of interest" description="Disordered" evidence="1">
    <location>
        <begin position="1401"/>
        <end position="1549"/>
    </location>
</feature>
<feature type="compositionally biased region" description="Polar residues" evidence="1">
    <location>
        <begin position="78"/>
        <end position="112"/>
    </location>
</feature>
<protein>
    <submittedName>
        <fullName evidence="2">Uncharacterized protein</fullName>
    </submittedName>
</protein>
<feature type="compositionally biased region" description="Polar residues" evidence="1">
    <location>
        <begin position="1425"/>
        <end position="1441"/>
    </location>
</feature>
<name>A5E762_LODEL</name>
<sequence>MTSAGQAAAAALRLHSSPVQNNPNQFNRTAAQRQYGAVARSNSLSSSGRANSLRQYTYNPLASYNPVQSRVGVSRRSNSLTAASLQSRGSLTRSSQLSHNQLQQRHSNLYNSQQNQNQNQNQHQQHQHQQQQYGSYLPEETEDELYYDHNGEHISGQRRAAGAKQRAGSLGRRGNARYGDERLVGQGEEQGLEEEEQDNDEEEEEEEEFVVTTTTTKVVDAHGRVQSITTKTIKTFPDGSNIVETSTKNISRSNSRNNSLSSANYRNNSLTQIPISLSKIDEDLQNFDYDYQVDEPESRGNALKLNTDEEQRNGENWTGGASGINNGNGNGNLDSIQETTFDGDDDIDDTLNADQAAPHQALGEAFEPPKAFLPSQDRTSSLDSRGQPLRSILKTRVEDRPTEREVVPTSPSAKQNSAAAAASAASAAVHANSPSKQPQASASNHPYKNLADTTSQQQRYAPQPPPPQQQHYQQQHYQQQQQQQQQVRTLRSPRSPLTNPASAPSPKVGLAGRFTSPSQSRDRTSFGQSSGSSIKFDDHVETIPVPVNKTISTGNSTSSPHQHISNNKSKTSSGTRTSNTVSPDFYAAAMQAAYRNVYGDRDPGQVPPPPPSQTETQTQVQTQAQQQPQQQPPLPQSSSFNAGAPTPNMQPQQYEPQQEKKKFGFLSLSPRKQRAQSRDYSTEQQLQVVTGSLAAPQSAPATALSPVQNNNVAEEGQQNSQPEELQGVGGASGTSGAGQAVPANYEYSNHHEQFKMYSMRDAPAVSANRKERAKEEKRLVEEREKDKRNKVKEQLKAKENEQKRVVKEHEEEEKRLIKERAENEKRAEKEYAKAEKQAEKQAQKDAKDAKDAKKKDRKLFGGLFGKKRRQSQLETIASKEGANTKPSISEPVDFKHGAFASPVIASDVAGTGVNASAGTGTGMDTNGASKPVIANTTNSSVQPARTPPTQTVSKTQPVGAVYNTQPLERITTPQKQEVVKETNKSVASPGQKSLDPRLASPQPIVNDTTSVSGSKKQPTAVNETDATISTTGVSLSNDTQLSEPAYLSPAVPIVVNDEFRGSGLEESGDALDDEKFYKISVPRNYSHEGHHVEDGDKIEDNEKPALNESDLGSRTVPTPANANANANANATANAPASSSTGLASTTIQSASNTPLPDQYYPLPNLSSKPRNSVYDAAPVIAAAGIAGVEAGSKAEEGHFGATQNKNDDVSRVSVPQLNEINDDDDDDDKEEEEEEDHSTNEPSFKSYEHLSTATDLGEKNGDGNKEDLVAVIDEGLVLVEDDVPPRADVDEHGTPIISGSPISDQTLEGAGIVDAIIVEEPVVDGDVDDVPPRKDLPQDEVVVPPRKDLDDLQNQQQQQQQQQQQYQPKPNFQENQQQQQPQQYHHNEVKSLAFVKKNAPGVTAPKVNESVAGSQFIKRDAPNGKQINGNKQFNNLALSKEQQQQQQQQQQQVRSTQTPQQQDTFLTVDEAERSTDSVQASADTVPTTQSTHDAEAHQPVGAGTNIGGVSGSGAGIEGEDVVVVNDKTGKKEKGKTKEKKEKKPSKFKQKMMKYFVNSYEE</sequence>
<feature type="compositionally biased region" description="Low complexity" evidence="1">
    <location>
        <begin position="613"/>
        <end position="629"/>
    </location>
</feature>
<feature type="compositionally biased region" description="Polar residues" evidence="1">
    <location>
        <begin position="1003"/>
        <end position="1042"/>
    </location>
</feature>
<feature type="region of interest" description="Disordered" evidence="1">
    <location>
        <begin position="1323"/>
        <end position="1387"/>
    </location>
</feature>
<feature type="compositionally biased region" description="Polar residues" evidence="1">
    <location>
        <begin position="705"/>
        <end position="723"/>
    </location>
</feature>
<feature type="region of interest" description="Disordered" evidence="1">
    <location>
        <begin position="153"/>
        <end position="215"/>
    </location>
</feature>
<feature type="compositionally biased region" description="Polar residues" evidence="1">
    <location>
        <begin position="913"/>
        <end position="975"/>
    </location>
</feature>
<dbReference type="EMBL" id="CH981533">
    <property type="protein sequence ID" value="EDK47270.1"/>
    <property type="molecule type" value="Genomic_DNA"/>
</dbReference>
<evidence type="ECO:0000256" key="1">
    <source>
        <dbReference type="SAM" id="MobiDB-lite"/>
    </source>
</evidence>
<gene>
    <name evidence="2" type="ORF">LELG_05451</name>
</gene>
<feature type="compositionally biased region" description="Low complexity" evidence="1">
    <location>
        <begin position="410"/>
        <end position="435"/>
    </location>
</feature>
<feature type="compositionally biased region" description="Low complexity" evidence="1">
    <location>
        <begin position="469"/>
        <end position="486"/>
    </location>
</feature>
<feature type="compositionally biased region" description="Basic and acidic residues" evidence="1">
    <location>
        <begin position="395"/>
        <end position="406"/>
    </location>
</feature>
<proteinExistence type="predicted"/>
<feature type="region of interest" description="Disordered" evidence="1">
    <location>
        <begin position="309"/>
        <end position="351"/>
    </location>
</feature>
<feature type="region of interest" description="Disordered" evidence="1">
    <location>
        <begin position="1196"/>
        <end position="1264"/>
    </location>
</feature>
<feature type="compositionally biased region" description="Low complexity" evidence="1">
    <location>
        <begin position="1117"/>
        <end position="1140"/>
    </location>
</feature>
<evidence type="ECO:0000313" key="2">
    <source>
        <dbReference type="EMBL" id="EDK47270.1"/>
    </source>
</evidence>